<evidence type="ECO:0000256" key="5">
    <source>
        <dbReference type="SAM" id="MobiDB-lite"/>
    </source>
</evidence>
<keyword evidence="4" id="KW-0539">Nucleus</keyword>
<feature type="region of interest" description="Disordered" evidence="5">
    <location>
        <begin position="1"/>
        <end position="69"/>
    </location>
</feature>
<feature type="compositionally biased region" description="Low complexity" evidence="5">
    <location>
        <begin position="238"/>
        <end position="259"/>
    </location>
</feature>
<accession>A0A168KXH4</accession>
<evidence type="ECO:0000256" key="1">
    <source>
        <dbReference type="ARBA" id="ARBA00023015"/>
    </source>
</evidence>
<feature type="compositionally biased region" description="Basic and acidic residues" evidence="5">
    <location>
        <begin position="1"/>
        <end position="15"/>
    </location>
</feature>
<dbReference type="VEuPathDB" id="FungiDB:MUCCIDRAFT_109728"/>
<feature type="compositionally biased region" description="Polar residues" evidence="5">
    <location>
        <begin position="808"/>
        <end position="852"/>
    </location>
</feature>
<feature type="compositionally biased region" description="Low complexity" evidence="5">
    <location>
        <begin position="45"/>
        <end position="66"/>
    </location>
</feature>
<feature type="compositionally biased region" description="Low complexity" evidence="5">
    <location>
        <begin position="779"/>
        <end position="807"/>
    </location>
</feature>
<dbReference type="PANTHER" id="PTHR47424:SF3">
    <property type="entry name" value="REGULATORY PROTEIN GAL4"/>
    <property type="match status" value="1"/>
</dbReference>
<proteinExistence type="predicted"/>
<sequence>MPFDTVERSTKRIRADGFAPDDQDDWYMQSSSFEVFSIDQPPPAQQQAQQPQQPQHHQHPSQEQQQDWSKSYYSQFDTSRYFPYQSSILSSPTSMDYLLPATPSAIPIDIPYSAGTATNTEYLESSSLDDHISPQSNSYWHDDTYSAQSIQSPIHRPSIASTVNNSSNSPPKVLVDSIHAATNLEASPHLTDVLSKIQFSYSDVGINLEAKISNASELRSLIDAFSQMCCSTGTSTATQASSSSSTASAHAANTSPTAAHGDISNADVSQEPKSRVVDKMLLYRNKSNQTKPVNFFASTCRLGQISNPHSDSMTSLQQIADACVDTYFTCWVRFKPIMRKDEFMLWYKQQDAPTDTLIVNAICSYVFRHMVIHHPRPGLNHFLKDQDKLQEQEEFFFSRARECLSQSFDTPDRYTVIALLFMSLRAEPSKRHHYAGLAGSALHELEIYPRMVNEDVDSYDKEMDTRLWWYAWAADFSLYTAGSPKNTPQPKFPGQVDLPQVFEQDIDEEEIGVITFAHCLTLWQIQADIVAALYDQQNSELTVEQLAEYDKRLLDFHSALPEYLVFDSGFEYGSEDLFLACLRVNIEYNATRIILHKLFIPEMNDTRPSQASLESLNICLSTALSQLSAIKTCNMGDVGRCAFDRDELWRAAEVISVTMDIYDTCISANDQAKILTGIKMEDFVVGLRKSYDVLQNTREFRFSCKNWFQVADWIQVEIRRHQLIGNATHHSAKQHVDDEAHKKNKPDYFLAHLKPNAILNDHQPHPHEASLIKIAPSSSTSSSLLSSKKPTSTSSSSSSSSLPPKASKQQPRKSISFQNQFSVQQPPSTPSNRQPSVPPQQSAGINSRKSSFSTAPPFVQFNAYIPPDQQQQQQANGKNPARFRYFNPRKMNKFLFIDEHPMM</sequence>
<evidence type="ECO:0000256" key="2">
    <source>
        <dbReference type="ARBA" id="ARBA00023125"/>
    </source>
</evidence>
<evidence type="ECO:0000256" key="4">
    <source>
        <dbReference type="ARBA" id="ARBA00023242"/>
    </source>
</evidence>
<dbReference type="PANTHER" id="PTHR47424">
    <property type="entry name" value="REGULATORY PROTEIN GAL4"/>
    <property type="match status" value="1"/>
</dbReference>
<evidence type="ECO:0008006" key="8">
    <source>
        <dbReference type="Google" id="ProtNLM"/>
    </source>
</evidence>
<dbReference type="STRING" id="747725.A0A168KXH4"/>
<protein>
    <recommendedName>
        <fullName evidence="8">Fungal-specific transcription factor</fullName>
    </recommendedName>
</protein>
<dbReference type="Proteomes" id="UP000077051">
    <property type="component" value="Unassembled WGS sequence"/>
</dbReference>
<evidence type="ECO:0000256" key="3">
    <source>
        <dbReference type="ARBA" id="ARBA00023163"/>
    </source>
</evidence>
<reference evidence="6 7" key="1">
    <citation type="submission" date="2015-06" db="EMBL/GenBank/DDBJ databases">
        <title>Expansion of signal transduction pathways in fungi by whole-genome duplication.</title>
        <authorList>
            <consortium name="DOE Joint Genome Institute"/>
            <person name="Corrochano L.M."/>
            <person name="Kuo A."/>
            <person name="Marcet-Houben M."/>
            <person name="Polaino S."/>
            <person name="Salamov A."/>
            <person name="Villalobos J.M."/>
            <person name="Alvarez M.I."/>
            <person name="Avalos J."/>
            <person name="Benito E.P."/>
            <person name="Benoit I."/>
            <person name="Burger G."/>
            <person name="Camino L.P."/>
            <person name="Canovas D."/>
            <person name="Cerda-Olmedo E."/>
            <person name="Cheng J.-F."/>
            <person name="Dominguez A."/>
            <person name="Elias M."/>
            <person name="Eslava A.P."/>
            <person name="Glaser F."/>
            <person name="Grimwood J."/>
            <person name="Gutierrez G."/>
            <person name="Heitman J."/>
            <person name="Henrissat B."/>
            <person name="Iturriaga E.A."/>
            <person name="Lang B.F."/>
            <person name="Lavin J.L."/>
            <person name="Lee S."/>
            <person name="Li W."/>
            <person name="Lindquist E."/>
            <person name="Lopez-Garcia S."/>
            <person name="Luque E.M."/>
            <person name="Marcos A.T."/>
            <person name="Martin J."/>
            <person name="Mccluskey K."/>
            <person name="Medina H.R."/>
            <person name="Miralles-Duran A."/>
            <person name="Miyazaki A."/>
            <person name="Munoz-Torres E."/>
            <person name="Oguiza J.A."/>
            <person name="Ohm R."/>
            <person name="Olmedo M."/>
            <person name="Orejas M."/>
            <person name="Ortiz-Castellanos L."/>
            <person name="Pisabarro A.G."/>
            <person name="Rodriguez-Romero J."/>
            <person name="Ruiz-Herrera J."/>
            <person name="Ruiz-Vazquez R."/>
            <person name="Sanz C."/>
            <person name="Schackwitz W."/>
            <person name="Schmutz J."/>
            <person name="Shahriari M."/>
            <person name="Shelest E."/>
            <person name="Silva-Franco F."/>
            <person name="Soanes D."/>
            <person name="Syed K."/>
            <person name="Tagua V.G."/>
            <person name="Talbot N.J."/>
            <person name="Thon M."/>
            <person name="De Vries R.P."/>
            <person name="Wiebenga A."/>
            <person name="Yadav J.S."/>
            <person name="Braun E.L."/>
            <person name="Baker S."/>
            <person name="Garre V."/>
            <person name="Horwitz B."/>
            <person name="Torres-Martinez S."/>
            <person name="Idnurm A."/>
            <person name="Herrera-Estrella A."/>
            <person name="Gabaldon T."/>
            <person name="Grigoriev I.V."/>
        </authorList>
    </citation>
    <scope>NUCLEOTIDE SEQUENCE [LARGE SCALE GENOMIC DNA]</scope>
    <source>
        <strain evidence="6 7">CBS 277.49</strain>
    </source>
</reference>
<comment type="caution">
    <text evidence="6">The sequence shown here is derived from an EMBL/GenBank/DDBJ whole genome shotgun (WGS) entry which is preliminary data.</text>
</comment>
<keyword evidence="1" id="KW-0805">Transcription regulation</keyword>
<gene>
    <name evidence="6" type="ORF">MUCCIDRAFT_109728</name>
</gene>
<dbReference type="CDD" id="cd12148">
    <property type="entry name" value="fungal_TF_MHR"/>
    <property type="match status" value="1"/>
</dbReference>
<dbReference type="EMBL" id="AMYB01000004">
    <property type="protein sequence ID" value="OAD02881.1"/>
    <property type="molecule type" value="Genomic_DNA"/>
</dbReference>
<dbReference type="OrthoDB" id="2285422at2759"/>
<evidence type="ECO:0000313" key="7">
    <source>
        <dbReference type="Proteomes" id="UP000077051"/>
    </source>
</evidence>
<dbReference type="GO" id="GO:0003677">
    <property type="term" value="F:DNA binding"/>
    <property type="evidence" value="ECO:0007669"/>
    <property type="project" value="UniProtKB-KW"/>
</dbReference>
<keyword evidence="3" id="KW-0804">Transcription</keyword>
<name>A0A168KXH4_MUCCL</name>
<evidence type="ECO:0000313" key="6">
    <source>
        <dbReference type="EMBL" id="OAD02881.1"/>
    </source>
</evidence>
<organism evidence="6 7">
    <name type="scientific">Mucor lusitanicus CBS 277.49</name>
    <dbReference type="NCBI Taxonomy" id="747725"/>
    <lineage>
        <taxon>Eukaryota</taxon>
        <taxon>Fungi</taxon>
        <taxon>Fungi incertae sedis</taxon>
        <taxon>Mucoromycota</taxon>
        <taxon>Mucoromycotina</taxon>
        <taxon>Mucoromycetes</taxon>
        <taxon>Mucorales</taxon>
        <taxon>Mucorineae</taxon>
        <taxon>Mucoraceae</taxon>
        <taxon>Mucor</taxon>
    </lineage>
</organism>
<dbReference type="AlphaFoldDB" id="A0A168KXH4"/>
<keyword evidence="2" id="KW-0238">DNA-binding</keyword>
<keyword evidence="7" id="KW-1185">Reference proteome</keyword>
<dbReference type="InterPro" id="IPR051127">
    <property type="entry name" value="Fungal_SecMet_Regulators"/>
</dbReference>
<feature type="region of interest" description="Disordered" evidence="5">
    <location>
        <begin position="779"/>
        <end position="852"/>
    </location>
</feature>
<feature type="region of interest" description="Disordered" evidence="5">
    <location>
        <begin position="238"/>
        <end position="271"/>
    </location>
</feature>